<sequence length="348" mass="38834">MCASTQNQGPVPVTSFKLRSKPIDEPTLTSYDDDLKSLNVLVFGPTGAGKSTIINHLTNNSANLPIGHELESCTTDIIPVSIEHKGRIITFLDTPGFDDSEKTPAEHLVLLMARLDEMHKLFKGRPHIHGVFYIHRITDNKMTKSAKMSIRMFQKLLGDHVFKNLVFVTNMWGTPPKDNHVRFEQSLIQKDEYFGAAVKKGARAGAAYRIWEDATRVQVQDALLDIFLTNDPEVLQVQQELAASEVVEISSTEAGKVIREELELATHDLQKRLGDLEKQLELVPSVEKEEQEEMLADIKDLKADLNKLKDQDSLLDADTTFLRKAIPGVMARVWAGTSAAVVANQRLA</sequence>
<dbReference type="EMBL" id="CAJMWT010004023">
    <property type="protein sequence ID" value="CAE6482940.1"/>
    <property type="molecule type" value="Genomic_DNA"/>
</dbReference>
<keyword evidence="1" id="KW-0175">Coiled coil</keyword>
<feature type="domain" description="G" evidence="2">
    <location>
        <begin position="40"/>
        <end position="101"/>
    </location>
</feature>
<dbReference type="InterPro" id="IPR006073">
    <property type="entry name" value="GTP-bd"/>
</dbReference>
<organism evidence="3 4">
    <name type="scientific">Rhizoctonia solani</name>
    <dbReference type="NCBI Taxonomy" id="456999"/>
    <lineage>
        <taxon>Eukaryota</taxon>
        <taxon>Fungi</taxon>
        <taxon>Dikarya</taxon>
        <taxon>Basidiomycota</taxon>
        <taxon>Agaricomycotina</taxon>
        <taxon>Agaricomycetes</taxon>
        <taxon>Cantharellales</taxon>
        <taxon>Ceratobasidiaceae</taxon>
        <taxon>Rhizoctonia</taxon>
    </lineage>
</organism>
<dbReference type="AlphaFoldDB" id="A0A8H3CEY6"/>
<dbReference type="GO" id="GO:0005525">
    <property type="term" value="F:GTP binding"/>
    <property type="evidence" value="ECO:0007669"/>
    <property type="project" value="InterPro"/>
</dbReference>
<dbReference type="CDD" id="cd00882">
    <property type="entry name" value="Ras_like_GTPase"/>
    <property type="match status" value="1"/>
</dbReference>
<name>A0A8H3CEY6_9AGAM</name>
<feature type="coiled-coil region" evidence="1">
    <location>
        <begin position="259"/>
        <end position="318"/>
    </location>
</feature>
<dbReference type="SUPFAM" id="SSF52540">
    <property type="entry name" value="P-loop containing nucleoside triphosphate hydrolases"/>
    <property type="match status" value="1"/>
</dbReference>
<dbReference type="InterPro" id="IPR027417">
    <property type="entry name" value="P-loop_NTPase"/>
</dbReference>
<comment type="caution">
    <text evidence="3">The sequence shown here is derived from an EMBL/GenBank/DDBJ whole genome shotgun (WGS) entry which is preliminary data.</text>
</comment>
<dbReference type="Proteomes" id="UP000663843">
    <property type="component" value="Unassembled WGS sequence"/>
</dbReference>
<proteinExistence type="predicted"/>
<protein>
    <recommendedName>
        <fullName evidence="2">G domain-containing protein</fullName>
    </recommendedName>
</protein>
<evidence type="ECO:0000313" key="4">
    <source>
        <dbReference type="Proteomes" id="UP000663843"/>
    </source>
</evidence>
<evidence type="ECO:0000313" key="3">
    <source>
        <dbReference type="EMBL" id="CAE6482940.1"/>
    </source>
</evidence>
<evidence type="ECO:0000259" key="2">
    <source>
        <dbReference type="Pfam" id="PF01926"/>
    </source>
</evidence>
<reference evidence="3" key="1">
    <citation type="submission" date="2021-01" db="EMBL/GenBank/DDBJ databases">
        <authorList>
            <person name="Kaushik A."/>
        </authorList>
    </citation>
    <scope>NUCLEOTIDE SEQUENCE</scope>
    <source>
        <strain evidence="3">AG2-2IIIB</strain>
    </source>
</reference>
<dbReference type="Pfam" id="PF01926">
    <property type="entry name" value="MMR_HSR1"/>
    <property type="match status" value="1"/>
</dbReference>
<evidence type="ECO:0000256" key="1">
    <source>
        <dbReference type="SAM" id="Coils"/>
    </source>
</evidence>
<gene>
    <name evidence="3" type="ORF">RDB_LOCUS120432</name>
</gene>
<accession>A0A8H3CEY6</accession>
<dbReference type="Gene3D" id="3.40.50.300">
    <property type="entry name" value="P-loop containing nucleotide triphosphate hydrolases"/>
    <property type="match status" value="1"/>
</dbReference>